<evidence type="ECO:0000259" key="3">
    <source>
        <dbReference type="Pfam" id="PF05199"/>
    </source>
</evidence>
<proteinExistence type="inferred from homology"/>
<dbReference type="SUPFAM" id="SSF51905">
    <property type="entry name" value="FAD/NAD(P)-binding domain"/>
    <property type="match status" value="1"/>
</dbReference>
<comment type="similarity">
    <text evidence="2">Belongs to the GMC oxidoreductase family.</text>
</comment>
<evidence type="ECO:0000256" key="2">
    <source>
        <dbReference type="ARBA" id="ARBA00010790"/>
    </source>
</evidence>
<dbReference type="PANTHER" id="PTHR11552">
    <property type="entry name" value="GLUCOSE-METHANOL-CHOLINE GMC OXIDOREDUCTASE"/>
    <property type="match status" value="1"/>
</dbReference>
<evidence type="ECO:0000256" key="1">
    <source>
        <dbReference type="ARBA" id="ARBA00001974"/>
    </source>
</evidence>
<dbReference type="AlphaFoldDB" id="A0A9P3PQH6"/>
<gene>
    <name evidence="4" type="ORF">LshimejAT787_0900150</name>
</gene>
<dbReference type="Proteomes" id="UP001063166">
    <property type="component" value="Unassembled WGS sequence"/>
</dbReference>
<dbReference type="PANTHER" id="PTHR11552:SF115">
    <property type="entry name" value="DEHYDROGENASE XPTC-RELATED"/>
    <property type="match status" value="1"/>
</dbReference>
<dbReference type="Gene3D" id="3.30.560.10">
    <property type="entry name" value="Glucose Oxidase, domain 3"/>
    <property type="match status" value="1"/>
</dbReference>
<dbReference type="Pfam" id="PF05199">
    <property type="entry name" value="GMC_oxred_C"/>
    <property type="match status" value="1"/>
</dbReference>
<keyword evidence="5" id="KW-1185">Reference proteome</keyword>
<name>A0A9P3PQH6_LYOSH</name>
<organism evidence="4 5">
    <name type="scientific">Lyophyllum shimeji</name>
    <name type="common">Hon-shimeji</name>
    <name type="synonym">Tricholoma shimeji</name>
    <dbReference type="NCBI Taxonomy" id="47721"/>
    <lineage>
        <taxon>Eukaryota</taxon>
        <taxon>Fungi</taxon>
        <taxon>Dikarya</taxon>
        <taxon>Basidiomycota</taxon>
        <taxon>Agaricomycotina</taxon>
        <taxon>Agaricomycetes</taxon>
        <taxon>Agaricomycetidae</taxon>
        <taxon>Agaricales</taxon>
        <taxon>Tricholomatineae</taxon>
        <taxon>Lyophyllaceae</taxon>
        <taxon>Lyophyllum</taxon>
    </lineage>
</organism>
<dbReference type="InterPro" id="IPR036188">
    <property type="entry name" value="FAD/NAD-bd_sf"/>
</dbReference>
<sequence length="111" mass="11863">MREAIRAARRFAAAPVWAGYIVASTNNATTDAELDQFIRENASSFFHPVGTCGMSPRGAGYGVVDPDLRVKGVRGVRVVDASVLPIVPAAHTQAATYVFAERASGLIKESW</sequence>
<dbReference type="OrthoDB" id="269227at2759"/>
<accession>A0A9P3PQH6</accession>
<dbReference type="GO" id="GO:0044550">
    <property type="term" value="P:secondary metabolite biosynthetic process"/>
    <property type="evidence" value="ECO:0007669"/>
    <property type="project" value="TreeGrafter"/>
</dbReference>
<feature type="domain" description="Glucose-methanol-choline oxidoreductase C-terminal" evidence="3">
    <location>
        <begin position="1"/>
        <end position="100"/>
    </location>
</feature>
<dbReference type="InterPro" id="IPR007867">
    <property type="entry name" value="GMC_OxRtase_C"/>
</dbReference>
<dbReference type="SUPFAM" id="SSF54373">
    <property type="entry name" value="FAD-linked reductases, C-terminal domain"/>
    <property type="match status" value="1"/>
</dbReference>
<dbReference type="GO" id="GO:0016614">
    <property type="term" value="F:oxidoreductase activity, acting on CH-OH group of donors"/>
    <property type="evidence" value="ECO:0007669"/>
    <property type="project" value="InterPro"/>
</dbReference>
<evidence type="ECO:0000313" key="5">
    <source>
        <dbReference type="Proteomes" id="UP001063166"/>
    </source>
</evidence>
<comment type="cofactor">
    <cofactor evidence="1">
        <name>FAD</name>
        <dbReference type="ChEBI" id="CHEBI:57692"/>
    </cofactor>
</comment>
<protein>
    <submittedName>
        <fullName evidence="4">Aryl-alcohol oxidase</fullName>
    </submittedName>
</protein>
<evidence type="ECO:0000313" key="4">
    <source>
        <dbReference type="EMBL" id="GLB40800.1"/>
    </source>
</evidence>
<dbReference type="GO" id="GO:0050660">
    <property type="term" value="F:flavin adenine dinucleotide binding"/>
    <property type="evidence" value="ECO:0007669"/>
    <property type="project" value="InterPro"/>
</dbReference>
<comment type="caution">
    <text evidence="4">The sequence shown here is derived from an EMBL/GenBank/DDBJ whole genome shotgun (WGS) entry which is preliminary data.</text>
</comment>
<dbReference type="EMBL" id="BRPK01000009">
    <property type="protein sequence ID" value="GLB40800.1"/>
    <property type="molecule type" value="Genomic_DNA"/>
</dbReference>
<dbReference type="InterPro" id="IPR012132">
    <property type="entry name" value="GMC_OxRdtase"/>
</dbReference>
<dbReference type="Gene3D" id="3.50.50.60">
    <property type="entry name" value="FAD/NAD(P)-binding domain"/>
    <property type="match status" value="1"/>
</dbReference>
<reference evidence="4" key="1">
    <citation type="submission" date="2022-07" db="EMBL/GenBank/DDBJ databases">
        <title>The genome of Lyophyllum shimeji provides insight into the initial evolution of ectomycorrhizal fungal genome.</title>
        <authorList>
            <person name="Kobayashi Y."/>
            <person name="Shibata T."/>
            <person name="Hirakawa H."/>
            <person name="Shigenobu S."/>
            <person name="Nishiyama T."/>
            <person name="Yamada A."/>
            <person name="Hasebe M."/>
            <person name="Kawaguchi M."/>
        </authorList>
    </citation>
    <scope>NUCLEOTIDE SEQUENCE</scope>
    <source>
        <strain evidence="4">AT787</strain>
    </source>
</reference>